<feature type="chain" id="PRO_5026265942" evidence="1">
    <location>
        <begin position="44"/>
        <end position="404"/>
    </location>
</feature>
<reference evidence="2 3" key="1">
    <citation type="journal article" date="2019" name="ACS Chem. Biol.">
        <title>Identification and Mobilization of a Cryptic Antibiotic Biosynthesis Gene Locus from a Human-Pathogenic Nocardia Isolate.</title>
        <authorList>
            <person name="Herisse M."/>
            <person name="Ishida K."/>
            <person name="Porter J.L."/>
            <person name="Howden B."/>
            <person name="Hertweck C."/>
            <person name="Stinear T.P."/>
            <person name="Pidot S.J."/>
        </authorList>
    </citation>
    <scope>NUCLEOTIDE SEQUENCE [LARGE SCALE GENOMIC DNA]</scope>
    <source>
        <strain evidence="2 3">AUSMDU00012715</strain>
    </source>
</reference>
<gene>
    <name evidence="2" type="ORF">F6W96_27300</name>
</gene>
<name>A0A6G9Z7W1_9NOCA</name>
<sequence length="404" mass="43818">MIWRINDAGQVPARSRVRSCVGIIGALLLAAATALSLPAPAGAAPDLRNWEPTSYDTNPDDYPVRVATPDDSGLEKNEFGDIGISWWWLKDPQNPQRMIVLLEGEPFWGARAVGKGGPVVWGIAQLSYDQQPQFPFMNGILSFKDGLPVSGWPDVAVADGKPGLRSPNLNFDYDAAANSWSVKADSPVSSAAFTVTQPVAGPHGLIKVGGDPGTDSLMDEIVLNSRAAGYINLNGRRIDITGWRAGYWRMRMISSVADSVLSPTTSWGGWEYAPVMEPDGGASEFYGIMNNDGRYSGPLIDARPSGTRICSKTTLEFGDYRDGRPIAGQLTPPFTPHTIPSRITVKCAPGQPVQMEKTFYPDSTDYVSGGLLDGTEMPVHTVPGSFGTYEHFRWGYYKLKLQGK</sequence>
<feature type="signal peptide" evidence="1">
    <location>
        <begin position="1"/>
        <end position="43"/>
    </location>
</feature>
<evidence type="ECO:0000313" key="2">
    <source>
        <dbReference type="EMBL" id="QIS21491.1"/>
    </source>
</evidence>
<protein>
    <submittedName>
        <fullName evidence="2">Uncharacterized protein</fullName>
    </submittedName>
</protein>
<proteinExistence type="predicted"/>
<dbReference type="EMBL" id="CP046173">
    <property type="protein sequence ID" value="QIS21491.1"/>
    <property type="molecule type" value="Genomic_DNA"/>
</dbReference>
<evidence type="ECO:0000256" key="1">
    <source>
        <dbReference type="SAM" id="SignalP"/>
    </source>
</evidence>
<dbReference type="Proteomes" id="UP000500953">
    <property type="component" value="Chromosome"/>
</dbReference>
<organism evidence="2 3">
    <name type="scientific">Nocardia terpenica</name>
    <dbReference type="NCBI Taxonomy" id="455432"/>
    <lineage>
        <taxon>Bacteria</taxon>
        <taxon>Bacillati</taxon>
        <taxon>Actinomycetota</taxon>
        <taxon>Actinomycetes</taxon>
        <taxon>Mycobacteriales</taxon>
        <taxon>Nocardiaceae</taxon>
        <taxon>Nocardia</taxon>
    </lineage>
</organism>
<keyword evidence="1" id="KW-0732">Signal</keyword>
<evidence type="ECO:0000313" key="3">
    <source>
        <dbReference type="Proteomes" id="UP000500953"/>
    </source>
</evidence>
<accession>A0A6G9Z7W1</accession>
<dbReference type="AlphaFoldDB" id="A0A6G9Z7W1"/>